<evidence type="ECO:0008006" key="4">
    <source>
        <dbReference type="Google" id="ProtNLM"/>
    </source>
</evidence>
<feature type="chain" id="PRO_5025057599" description="GPI anchored protein" evidence="1">
    <location>
        <begin position="19"/>
        <end position="249"/>
    </location>
</feature>
<dbReference type="Proteomes" id="UP000325780">
    <property type="component" value="Unassembled WGS sequence"/>
</dbReference>
<dbReference type="PANTHER" id="PTHR39599:SF1">
    <property type="entry name" value="GPI-ANCHORED PROTEIN (EUROFUNG)"/>
    <property type="match status" value="1"/>
</dbReference>
<dbReference type="PANTHER" id="PTHR39599">
    <property type="entry name" value="GPI-ANCHORED PROTEIN (EUROFUNG)-RELATED-RELATED"/>
    <property type="match status" value="1"/>
</dbReference>
<dbReference type="OrthoDB" id="5410926at2759"/>
<keyword evidence="3" id="KW-1185">Reference proteome</keyword>
<evidence type="ECO:0000256" key="1">
    <source>
        <dbReference type="SAM" id="SignalP"/>
    </source>
</evidence>
<evidence type="ECO:0000313" key="2">
    <source>
        <dbReference type="EMBL" id="KAE8147022.1"/>
    </source>
</evidence>
<organism evidence="2 3">
    <name type="scientific">Aspergillus avenaceus</name>
    <dbReference type="NCBI Taxonomy" id="36643"/>
    <lineage>
        <taxon>Eukaryota</taxon>
        <taxon>Fungi</taxon>
        <taxon>Dikarya</taxon>
        <taxon>Ascomycota</taxon>
        <taxon>Pezizomycotina</taxon>
        <taxon>Eurotiomycetes</taxon>
        <taxon>Eurotiomycetidae</taxon>
        <taxon>Eurotiales</taxon>
        <taxon>Aspergillaceae</taxon>
        <taxon>Aspergillus</taxon>
        <taxon>Aspergillus subgen. Circumdati</taxon>
    </lineage>
</organism>
<dbReference type="AlphaFoldDB" id="A0A5N6TL00"/>
<feature type="signal peptide" evidence="1">
    <location>
        <begin position="1"/>
        <end position="18"/>
    </location>
</feature>
<gene>
    <name evidence="2" type="ORF">BDV25DRAFT_161233</name>
</gene>
<reference evidence="2 3" key="1">
    <citation type="submission" date="2019-04" db="EMBL/GenBank/DDBJ databases">
        <title>Friends and foes A comparative genomics study of 23 Aspergillus species from section Flavi.</title>
        <authorList>
            <consortium name="DOE Joint Genome Institute"/>
            <person name="Kjaerbolling I."/>
            <person name="Vesth T."/>
            <person name="Frisvad J.C."/>
            <person name="Nybo J.L."/>
            <person name="Theobald S."/>
            <person name="Kildgaard S."/>
            <person name="Isbrandt T."/>
            <person name="Kuo A."/>
            <person name="Sato A."/>
            <person name="Lyhne E.K."/>
            <person name="Kogle M.E."/>
            <person name="Wiebenga A."/>
            <person name="Kun R.S."/>
            <person name="Lubbers R.J."/>
            <person name="Makela M.R."/>
            <person name="Barry K."/>
            <person name="Chovatia M."/>
            <person name="Clum A."/>
            <person name="Daum C."/>
            <person name="Haridas S."/>
            <person name="He G."/>
            <person name="LaButti K."/>
            <person name="Lipzen A."/>
            <person name="Mondo S."/>
            <person name="Riley R."/>
            <person name="Salamov A."/>
            <person name="Simmons B.A."/>
            <person name="Magnuson J.K."/>
            <person name="Henrissat B."/>
            <person name="Mortensen U.H."/>
            <person name="Larsen T.O."/>
            <person name="Devries R.P."/>
            <person name="Grigoriev I.V."/>
            <person name="Machida M."/>
            <person name="Baker S.E."/>
            <person name="Andersen M.R."/>
        </authorList>
    </citation>
    <scope>NUCLEOTIDE SEQUENCE [LARGE SCALE GENOMIC DNA]</scope>
    <source>
        <strain evidence="2 3">IBT 18842</strain>
    </source>
</reference>
<name>A0A5N6TL00_ASPAV</name>
<proteinExistence type="predicted"/>
<accession>A0A5N6TL00</accession>
<sequence length="249" mass="25301">MKVTGWISAVFFASTVLSIETLPFSPSRSADTSERAYGVLRMLKRADNCPAGYNPCDNMDRSDVCCRQGSVCSRDAADNIACCPTGAKCTGSLTGTAGPTTTDSSFRFPGTATVTATTGANDATITGSTMPGAYPFVYVPTSFPNAGVCSSYYSLCQSEYTGCLSSLGGGYAVTVAGGGLGVTRAGGGAAQAISTCSSLSMEACHGLNQGYCDTYATGLGDSNGVSPARMSSLEDLAFGMVIGIAGMFI</sequence>
<protein>
    <recommendedName>
        <fullName evidence="4">GPI anchored protein</fullName>
    </recommendedName>
</protein>
<dbReference type="EMBL" id="ML742230">
    <property type="protein sequence ID" value="KAE8147022.1"/>
    <property type="molecule type" value="Genomic_DNA"/>
</dbReference>
<keyword evidence="1" id="KW-0732">Signal</keyword>
<evidence type="ECO:0000313" key="3">
    <source>
        <dbReference type="Proteomes" id="UP000325780"/>
    </source>
</evidence>